<dbReference type="RefSeq" id="WP_184911331.1">
    <property type="nucleotide sequence ID" value="NZ_JACHJR010000001.1"/>
</dbReference>
<dbReference type="EMBL" id="JACHJR010000001">
    <property type="protein sequence ID" value="MBB4945004.1"/>
    <property type="molecule type" value="Genomic_DNA"/>
</dbReference>
<feature type="region of interest" description="Disordered" evidence="1">
    <location>
        <begin position="51"/>
        <end position="70"/>
    </location>
</feature>
<reference evidence="2 3" key="1">
    <citation type="submission" date="2020-08" db="EMBL/GenBank/DDBJ databases">
        <title>Sequencing the genomes of 1000 actinobacteria strains.</title>
        <authorList>
            <person name="Klenk H.-P."/>
        </authorList>
    </citation>
    <scope>NUCLEOTIDE SEQUENCE [LARGE SCALE GENOMIC DNA]</scope>
    <source>
        <strain evidence="2 3">DSM 44786</strain>
    </source>
</reference>
<feature type="compositionally biased region" description="Gly residues" evidence="1">
    <location>
        <begin position="56"/>
        <end position="70"/>
    </location>
</feature>
<dbReference type="AlphaFoldDB" id="A0A7W7S6U8"/>
<keyword evidence="3" id="KW-1185">Reference proteome</keyword>
<protein>
    <submittedName>
        <fullName evidence="2">Uncharacterized protein</fullName>
    </submittedName>
</protein>
<comment type="caution">
    <text evidence="2">The sequence shown here is derived from an EMBL/GenBank/DDBJ whole genome shotgun (WGS) entry which is preliminary data.</text>
</comment>
<accession>A0A7W7S6U8</accession>
<evidence type="ECO:0000313" key="2">
    <source>
        <dbReference type="EMBL" id="MBB4945004.1"/>
    </source>
</evidence>
<evidence type="ECO:0000256" key="1">
    <source>
        <dbReference type="SAM" id="MobiDB-lite"/>
    </source>
</evidence>
<sequence length="70" mass="7180">MTFLVLGVVVLALGGCGCVVWADRGGPRWVRMVARVTVGVGELLRRAQRDRRRGLGRGSGGGGGAGDSDG</sequence>
<organism evidence="2 3">
    <name type="scientific">Kitasatospora gansuensis</name>
    <dbReference type="NCBI Taxonomy" id="258050"/>
    <lineage>
        <taxon>Bacteria</taxon>
        <taxon>Bacillati</taxon>
        <taxon>Actinomycetota</taxon>
        <taxon>Actinomycetes</taxon>
        <taxon>Kitasatosporales</taxon>
        <taxon>Streptomycetaceae</taxon>
        <taxon>Kitasatospora</taxon>
    </lineage>
</organism>
<name>A0A7W7S6U8_9ACTN</name>
<proteinExistence type="predicted"/>
<dbReference type="Proteomes" id="UP000573327">
    <property type="component" value="Unassembled WGS sequence"/>
</dbReference>
<gene>
    <name evidence="2" type="ORF">F4556_000539</name>
</gene>
<evidence type="ECO:0000313" key="3">
    <source>
        <dbReference type="Proteomes" id="UP000573327"/>
    </source>
</evidence>